<keyword evidence="4" id="KW-0472">Membrane</keyword>
<keyword evidence="4" id="KW-0812">Transmembrane</keyword>
<feature type="transmembrane region" description="Helical" evidence="4">
    <location>
        <begin position="12"/>
        <end position="33"/>
    </location>
</feature>
<evidence type="ECO:0000313" key="5">
    <source>
        <dbReference type="Proteomes" id="UP001652623"/>
    </source>
</evidence>
<keyword evidence="2" id="KW-0964">Secreted</keyword>
<comment type="subcellular location">
    <subcellularLocation>
        <location evidence="1">Secreted</location>
        <location evidence="1">Cell wall</location>
    </subcellularLocation>
</comment>
<evidence type="ECO:0000256" key="2">
    <source>
        <dbReference type="ARBA" id="ARBA00022512"/>
    </source>
</evidence>
<dbReference type="InterPro" id="IPR011050">
    <property type="entry name" value="Pectin_lyase_fold/virulence"/>
</dbReference>
<dbReference type="PANTHER" id="PTHR33928:SF7">
    <property type="entry name" value="POLYGALACTURONASE QRT3"/>
    <property type="match status" value="1"/>
</dbReference>
<dbReference type="GeneID" id="132800476"/>
<dbReference type="SUPFAM" id="SSF51126">
    <property type="entry name" value="Pectin lyase-like"/>
    <property type="match status" value="1"/>
</dbReference>
<dbReference type="InterPro" id="IPR039279">
    <property type="entry name" value="QRT3-like"/>
</dbReference>
<feature type="region of interest" description="Disordered" evidence="3">
    <location>
        <begin position="69"/>
        <end position="92"/>
    </location>
</feature>
<organism evidence="5 6">
    <name type="scientific">Ziziphus jujuba</name>
    <name type="common">Chinese jujube</name>
    <name type="synonym">Ziziphus sativa</name>
    <dbReference type="NCBI Taxonomy" id="326968"/>
    <lineage>
        <taxon>Eukaryota</taxon>
        <taxon>Viridiplantae</taxon>
        <taxon>Streptophyta</taxon>
        <taxon>Embryophyta</taxon>
        <taxon>Tracheophyta</taxon>
        <taxon>Spermatophyta</taxon>
        <taxon>Magnoliopsida</taxon>
        <taxon>eudicotyledons</taxon>
        <taxon>Gunneridae</taxon>
        <taxon>Pentapetalae</taxon>
        <taxon>rosids</taxon>
        <taxon>fabids</taxon>
        <taxon>Rosales</taxon>
        <taxon>Rhamnaceae</taxon>
        <taxon>Paliureae</taxon>
        <taxon>Ziziphus</taxon>
    </lineage>
</organism>
<evidence type="ECO:0000313" key="6">
    <source>
        <dbReference type="RefSeq" id="XP_060670183.1"/>
    </source>
</evidence>
<dbReference type="Gene3D" id="2.160.20.10">
    <property type="entry name" value="Single-stranded right-handed beta-helix, Pectin lyase-like"/>
    <property type="match status" value="1"/>
</dbReference>
<dbReference type="Proteomes" id="UP001652623">
    <property type="component" value="Chromosome 2"/>
</dbReference>
<dbReference type="RefSeq" id="XP_060670183.1">
    <property type="nucleotide sequence ID" value="XM_060814200.1"/>
</dbReference>
<sequence length="539" mass="56945">MEARKKAHQVTIIWKLVVIMALAAFNFISVPVMGDDDSPVGHFGRGSHEDNMRKMQAFKASLMRGGHGFVSHSSAAPHSQPQPRPPKAWRRSSPAARVYYMSDFGGDPTGVMDSTEHIQALLLAAAGQGPSPDAQGVMSGAGSGPSEGSLTAGVPNQAGTADFEGGTYKVSKPVQVPPGGNIVIKDGTIQASNDFPEGGPVFDASPKQPPPAENTESFVDDVEPAQLSDPDPSSFSFEYVTFQNIMIDSNHRGAGISLSNALRTSIENVYVAHFSTTGINVHPSSSETYISNSFLGQHPNAGRDPREGNFTGTAINLSGTNNALTDVVLFASAVGVDVSGHGNTLSGVHCYNKATRFGGTGIYLRKPGLGLGRNRIINSYLDYTGIVAEDPLQLHISNSFFRGDAFVALKSIKGVVSGVNIVDNTFSGSNKGTGIVQLQQSNGPFNKINQVVVDRNSVRGMSMKATVANGAVQGNGTSFTLDFNPVLLFPNRITHAQYSLIVTNGAFPNHVLRSVCNNRVVVATNVPVSATVFATVDQN</sequence>
<reference evidence="6" key="2">
    <citation type="submission" date="2025-08" db="UniProtKB">
        <authorList>
            <consortium name="RefSeq"/>
        </authorList>
    </citation>
    <scope>IDENTIFICATION</scope>
    <source>
        <tissue evidence="6">Seedling</tissue>
    </source>
</reference>
<dbReference type="InterPro" id="IPR012334">
    <property type="entry name" value="Pectin_lyas_fold"/>
</dbReference>
<gene>
    <name evidence="6" type="primary">LOC132800476</name>
</gene>
<dbReference type="PANTHER" id="PTHR33928">
    <property type="entry name" value="POLYGALACTURONASE QRT3"/>
    <property type="match status" value="1"/>
</dbReference>
<feature type="region of interest" description="Disordered" evidence="3">
    <location>
        <begin position="193"/>
        <end position="218"/>
    </location>
</feature>
<keyword evidence="5" id="KW-1185">Reference proteome</keyword>
<protein>
    <submittedName>
        <fullName evidence="6">Polygalacturonase QRT3-like</fullName>
    </submittedName>
</protein>
<name>A0ABM4A0C6_ZIZJJ</name>
<evidence type="ECO:0000256" key="4">
    <source>
        <dbReference type="SAM" id="Phobius"/>
    </source>
</evidence>
<dbReference type="RefSeq" id="XP_015882927.2">
    <property type="nucleotide sequence ID" value="XM_016027441.4"/>
</dbReference>
<keyword evidence="4" id="KW-1133">Transmembrane helix</keyword>
<feature type="region of interest" description="Disordered" evidence="3">
    <location>
        <begin position="128"/>
        <end position="150"/>
    </location>
</feature>
<accession>A0ABM4A0C6</accession>
<evidence type="ECO:0000256" key="1">
    <source>
        <dbReference type="ARBA" id="ARBA00004191"/>
    </source>
</evidence>
<keyword evidence="2" id="KW-0134">Cell wall</keyword>
<evidence type="ECO:0000256" key="3">
    <source>
        <dbReference type="SAM" id="MobiDB-lite"/>
    </source>
</evidence>
<reference evidence="5" key="1">
    <citation type="submission" date="2025-05" db="UniProtKB">
        <authorList>
            <consortium name="RefSeq"/>
        </authorList>
    </citation>
    <scope>NUCLEOTIDE SEQUENCE [LARGE SCALE GENOMIC DNA]</scope>
</reference>
<proteinExistence type="predicted"/>